<keyword evidence="2" id="KW-1185">Reference proteome</keyword>
<comment type="caution">
    <text evidence="1">The sequence shown here is derived from an EMBL/GenBank/DDBJ whole genome shotgun (WGS) entry which is preliminary data.</text>
</comment>
<dbReference type="InterPro" id="IPR014710">
    <property type="entry name" value="RmlC-like_jellyroll"/>
</dbReference>
<protein>
    <submittedName>
        <fullName evidence="1">Putative 2-isopropylmalate synthase</fullName>
    </submittedName>
</protein>
<name>F9CXE1_9ARCH</name>
<evidence type="ECO:0000313" key="2">
    <source>
        <dbReference type="Proteomes" id="UP000004440"/>
    </source>
</evidence>
<dbReference type="Gene3D" id="2.60.120.10">
    <property type="entry name" value="Jelly Rolls"/>
    <property type="match status" value="1"/>
</dbReference>
<dbReference type="STRING" id="1001994.MY1_1185"/>
<sequence>MSDKKISKYSCLHKHDVDEVNLILSQDDKLVYEIQLDDEIYKVSSPATIFIPKGVNHRADAISGKGLFVCLILSNKYKTS</sequence>
<reference evidence="1 2" key="1">
    <citation type="journal article" date="2011" name="J. Bacteriol.">
        <title>Genome Sequence of an Ammonia-Oxidizing Soil Archaeon, "Candidatus Nitrosoarchaeum koreensis" MY1.</title>
        <authorList>
            <person name="Kim B.K."/>
            <person name="Jung M.Y."/>
            <person name="Yu D.S."/>
            <person name="Park S.J."/>
            <person name="Oh T.K."/>
            <person name="Rhee S.K."/>
            <person name="Kim J.F."/>
        </authorList>
    </citation>
    <scope>NUCLEOTIDE SEQUENCE [LARGE SCALE GENOMIC DNA]</scope>
    <source>
        <strain evidence="1 2">MY1</strain>
    </source>
</reference>
<accession>F9CXE1</accession>
<proteinExistence type="predicted"/>
<gene>
    <name evidence="1" type="ORF">MY1_1185</name>
</gene>
<dbReference type="Proteomes" id="UP000004440">
    <property type="component" value="Unassembled WGS sequence"/>
</dbReference>
<dbReference type="AlphaFoldDB" id="F9CXE1"/>
<evidence type="ECO:0000313" key="1">
    <source>
        <dbReference type="EMBL" id="EGP93943.1"/>
    </source>
</evidence>
<dbReference type="InterPro" id="IPR011051">
    <property type="entry name" value="RmlC_Cupin_sf"/>
</dbReference>
<dbReference type="SUPFAM" id="SSF51182">
    <property type="entry name" value="RmlC-like cupins"/>
    <property type="match status" value="1"/>
</dbReference>
<organism evidence="1 2">
    <name type="scientific">Nitrosarchaeum koreense MY1</name>
    <dbReference type="NCBI Taxonomy" id="1001994"/>
    <lineage>
        <taxon>Archaea</taxon>
        <taxon>Nitrososphaerota</taxon>
        <taxon>Nitrososphaeria</taxon>
        <taxon>Nitrosopumilales</taxon>
        <taxon>Nitrosopumilaceae</taxon>
        <taxon>Nitrosarchaeum</taxon>
    </lineage>
</organism>
<dbReference type="EMBL" id="AFPU01000001">
    <property type="protein sequence ID" value="EGP93943.1"/>
    <property type="molecule type" value="Genomic_DNA"/>
</dbReference>